<evidence type="ECO:0000313" key="2">
    <source>
        <dbReference type="EMBL" id="KAG8517560.1"/>
    </source>
</evidence>
<reference evidence="2" key="1">
    <citation type="journal article" date="2021" name="Evol. Appl.">
        <title>The genome of the Pyrenean desman and the effects of bottlenecks and inbreeding on the genomic landscape of an endangered species.</title>
        <authorList>
            <person name="Escoda L."/>
            <person name="Castresana J."/>
        </authorList>
    </citation>
    <scope>NUCLEOTIDE SEQUENCE</scope>
    <source>
        <strain evidence="2">IBE-C5619</strain>
    </source>
</reference>
<keyword evidence="3" id="KW-1185">Reference proteome</keyword>
<feature type="compositionally biased region" description="Basic and acidic residues" evidence="1">
    <location>
        <begin position="301"/>
        <end position="310"/>
    </location>
</feature>
<sequence>EDPHDPPKRRRIRRHKSKKKFKNPNNVHVEQAELEKEQSRLQEKLQPQHTDGPTMSKNKKRKLKKKQQIKRKTAAGLLAKPAPAVDFMYQPEGGCEPAAEAGAAGEGAGAAGEGAAAAAQSILSFLRSTQEAYFYAVPVGVPWGRAWGPRPGQSCGAARRPLELLPAPRRGNFQTEGSSEASVQLHLWRTREIVVLQVAIPCIVAPAPGIGPGFQQEGRLRASLPGEPRTRRSQAQRRPQRGLRVWAPAKRPGTADAALGPWVLPTMGSPASLGSPGQQRQGPGGLCSPALCSAPSPRPETLYDEKRSVGEEERPVEETLARWVLPRCPRPWRTLHWEGVLQGPAHRGVAAGLAVQQGEVRGVCAAAACAARIKPAESCPLCLGDSADADPAVSMETTERLLGHLETHGLAPSDLLLLDHMQTLLLSGDVAGLRGALEAFPERCALPPGAFTPPRGLLSRAAGAGWSHGRAWARGVPGACWRANVVLWGRAGPWAAGPAGPGIREEGAACGLAGVGGPRRWTPRAAPGSPTRSLVGAPLTVFVSDKFGFREVFFRTAKSRFYC</sequence>
<gene>
    <name evidence="2" type="ORF">J0S82_006700</name>
</gene>
<name>A0A8J6AFS2_GALPY</name>
<dbReference type="PANTHER" id="PTHR22444">
    <property type="entry name" value="GLUTAMATE-RICH PROTEIN 1"/>
    <property type="match status" value="1"/>
</dbReference>
<feature type="compositionally biased region" description="Basic residues" evidence="1">
    <location>
        <begin position="7"/>
        <end position="22"/>
    </location>
</feature>
<protein>
    <submittedName>
        <fullName evidence="2">Glutamate-rich protein 1</fullName>
    </submittedName>
</protein>
<feature type="compositionally biased region" description="Low complexity" evidence="1">
    <location>
        <begin position="272"/>
        <end position="281"/>
    </location>
</feature>
<dbReference type="PANTHER" id="PTHR22444:SF1">
    <property type="entry name" value="GLUTAMATE-RICH PROTEIN 1"/>
    <property type="match status" value="1"/>
</dbReference>
<feature type="region of interest" description="Disordered" evidence="1">
    <location>
        <begin position="269"/>
        <end position="310"/>
    </location>
</feature>
<feature type="compositionally biased region" description="Polar residues" evidence="1">
    <location>
        <begin position="45"/>
        <end position="56"/>
    </location>
</feature>
<organism evidence="2 3">
    <name type="scientific">Galemys pyrenaicus</name>
    <name type="common">Iberian desman</name>
    <name type="synonym">Pyrenean desman</name>
    <dbReference type="NCBI Taxonomy" id="202257"/>
    <lineage>
        <taxon>Eukaryota</taxon>
        <taxon>Metazoa</taxon>
        <taxon>Chordata</taxon>
        <taxon>Craniata</taxon>
        <taxon>Vertebrata</taxon>
        <taxon>Euteleostomi</taxon>
        <taxon>Mammalia</taxon>
        <taxon>Eutheria</taxon>
        <taxon>Laurasiatheria</taxon>
        <taxon>Eulipotyphla</taxon>
        <taxon>Talpidae</taxon>
        <taxon>Galemys</taxon>
    </lineage>
</organism>
<feature type="non-terminal residue" evidence="2">
    <location>
        <position position="1"/>
    </location>
</feature>
<accession>A0A8J6AFS2</accession>
<proteinExistence type="predicted"/>
<dbReference type="EMBL" id="JAGFMF010011648">
    <property type="protein sequence ID" value="KAG8517560.1"/>
    <property type="molecule type" value="Genomic_DNA"/>
</dbReference>
<comment type="caution">
    <text evidence="2">The sequence shown here is derived from an EMBL/GenBank/DDBJ whole genome shotgun (WGS) entry which is preliminary data.</text>
</comment>
<dbReference type="Proteomes" id="UP000700334">
    <property type="component" value="Unassembled WGS sequence"/>
</dbReference>
<feature type="compositionally biased region" description="Basic residues" evidence="1">
    <location>
        <begin position="231"/>
        <end position="241"/>
    </location>
</feature>
<dbReference type="InterPro" id="IPR026719">
    <property type="entry name" value="ERICH1"/>
</dbReference>
<feature type="compositionally biased region" description="Basic residues" evidence="1">
    <location>
        <begin position="57"/>
        <end position="70"/>
    </location>
</feature>
<dbReference type="OrthoDB" id="6151351at2759"/>
<evidence type="ECO:0000256" key="1">
    <source>
        <dbReference type="SAM" id="MobiDB-lite"/>
    </source>
</evidence>
<feature type="region of interest" description="Disordered" evidence="1">
    <location>
        <begin position="214"/>
        <end position="250"/>
    </location>
</feature>
<evidence type="ECO:0000313" key="3">
    <source>
        <dbReference type="Proteomes" id="UP000700334"/>
    </source>
</evidence>
<dbReference type="AlphaFoldDB" id="A0A8J6AFS2"/>
<feature type="compositionally biased region" description="Basic and acidic residues" evidence="1">
    <location>
        <begin position="30"/>
        <end position="43"/>
    </location>
</feature>
<feature type="region of interest" description="Disordered" evidence="1">
    <location>
        <begin position="1"/>
        <end position="70"/>
    </location>
</feature>